<dbReference type="Proteomes" id="UP000707071">
    <property type="component" value="Unassembled WGS sequence"/>
</dbReference>
<accession>A0A9P7QJP7</accession>
<feature type="compositionally biased region" description="Polar residues" evidence="1">
    <location>
        <begin position="386"/>
        <end position="396"/>
    </location>
</feature>
<evidence type="ECO:0000313" key="3">
    <source>
        <dbReference type="Proteomes" id="UP000707071"/>
    </source>
</evidence>
<protein>
    <submittedName>
        <fullName evidence="2">Uncharacterized protein</fullName>
    </submittedName>
</protein>
<feature type="region of interest" description="Disordered" evidence="1">
    <location>
        <begin position="364"/>
        <end position="396"/>
    </location>
</feature>
<reference evidence="2 3" key="1">
    <citation type="journal article" date="2020" name="bioRxiv">
        <title>Whole genome comparisons of ergot fungi reveals the divergence and evolution of species within the genus Claviceps are the result of varying mechanisms driving genome evolution and host range expansion.</title>
        <authorList>
            <person name="Wyka S.A."/>
            <person name="Mondo S.J."/>
            <person name="Liu M."/>
            <person name="Dettman J."/>
            <person name="Nalam V."/>
            <person name="Broders K.D."/>
        </authorList>
    </citation>
    <scope>NUCLEOTIDE SEQUENCE [LARGE SCALE GENOMIC DNA]</scope>
    <source>
        <strain evidence="2 3">Clav52</strain>
    </source>
</reference>
<name>A0A9P7QJP7_9HYPO</name>
<sequence length="547" mass="61401">MSRLASPATGCHLRLVEVQVGHQVEKHNATTFDQPLEFSLQGQRPLGAGLGTLLLIISTGSKQMLSLRLNDILNHPCGTEESITIDKRLHKICVRLPNLDHTLRVWFQQSRDFLVSVCILKKTGFSIEETSLALAKYGTPPLDTNLMANRATSFVHQPSFPNITPLQVRDAAPIFLSNENALTTHENVFDEKATFLIEESYAPSFTKPNTRPLDANLKVNWATSLVQQPSPSIITSLKATDAGAPTFISNEDSFTSHGNVFDEVLDRLSQTGRKAHAISDWNFSTPNQPGDFDDMPFLHSCNVIAPNGTNSPSHPPLESPSYEKLDHRATSDSSKKHFFSKAVDAPPFRQRHRYLTRSVSLAHGRPGTVNVNEEESSRSGRKRGNRTQSTLTECLGNSRNKVTSSFDSDQIVDFRDLMPHRRSLPFLESKQRVHKSKQLRIDEKSKPAPTRTPINASDRIGLQALSVQPVWQTAEVMTLLMQVSTLDELETKSSALYKQYEQDVADGLENQNRAAFYLDSLEDIRKRFWLDQLEKVGGSLYEKWARW</sequence>
<feature type="compositionally biased region" description="Basic and acidic residues" evidence="1">
    <location>
        <begin position="321"/>
        <end position="335"/>
    </location>
</feature>
<feature type="region of interest" description="Disordered" evidence="1">
    <location>
        <begin position="306"/>
        <end position="336"/>
    </location>
</feature>
<evidence type="ECO:0000313" key="2">
    <source>
        <dbReference type="EMBL" id="KAG6297948.1"/>
    </source>
</evidence>
<evidence type="ECO:0000256" key="1">
    <source>
        <dbReference type="SAM" id="MobiDB-lite"/>
    </source>
</evidence>
<comment type="caution">
    <text evidence="2">The sequence shown here is derived from an EMBL/GenBank/DDBJ whole genome shotgun (WGS) entry which is preliminary data.</text>
</comment>
<dbReference type="EMBL" id="SRRH01000140">
    <property type="protein sequence ID" value="KAG6297948.1"/>
    <property type="molecule type" value="Genomic_DNA"/>
</dbReference>
<organism evidence="2 3">
    <name type="scientific">Claviceps aff. purpurea</name>
    <dbReference type="NCBI Taxonomy" id="1967640"/>
    <lineage>
        <taxon>Eukaryota</taxon>
        <taxon>Fungi</taxon>
        <taxon>Dikarya</taxon>
        <taxon>Ascomycota</taxon>
        <taxon>Pezizomycotina</taxon>
        <taxon>Sordariomycetes</taxon>
        <taxon>Hypocreomycetidae</taxon>
        <taxon>Hypocreales</taxon>
        <taxon>Clavicipitaceae</taxon>
        <taxon>Claviceps</taxon>
    </lineage>
</organism>
<dbReference type="AlphaFoldDB" id="A0A9P7QJP7"/>
<gene>
    <name evidence="2" type="ORF">E4U09_001182</name>
</gene>
<feature type="region of interest" description="Disordered" evidence="1">
    <location>
        <begin position="435"/>
        <end position="455"/>
    </location>
</feature>
<keyword evidence="3" id="KW-1185">Reference proteome</keyword>
<proteinExistence type="predicted"/>